<dbReference type="SUPFAM" id="SSF47459">
    <property type="entry name" value="HLH, helix-loop-helix DNA-binding domain"/>
    <property type="match status" value="1"/>
</dbReference>
<evidence type="ECO:0000259" key="7">
    <source>
        <dbReference type="PROSITE" id="PS50888"/>
    </source>
</evidence>
<feature type="compositionally biased region" description="Low complexity" evidence="6">
    <location>
        <begin position="180"/>
        <end position="192"/>
    </location>
</feature>
<dbReference type="Proteomes" id="UP000327439">
    <property type="component" value="Chromosome D02"/>
</dbReference>
<evidence type="ECO:0000313" key="8">
    <source>
        <dbReference type="EMBL" id="KAB2041623.1"/>
    </source>
</evidence>
<dbReference type="GO" id="GO:0000978">
    <property type="term" value="F:RNA polymerase II cis-regulatory region sequence-specific DNA binding"/>
    <property type="evidence" value="ECO:0007669"/>
    <property type="project" value="TreeGrafter"/>
</dbReference>
<dbReference type="PANTHER" id="PTHR16223">
    <property type="entry name" value="TRANSCRIPTION FACTOR BHLH83-RELATED"/>
    <property type="match status" value="1"/>
</dbReference>
<keyword evidence="3" id="KW-0238">DNA-binding</keyword>
<dbReference type="InterPro" id="IPR036638">
    <property type="entry name" value="HLH_DNA-bd_sf"/>
</dbReference>
<organism evidence="8 9">
    <name type="scientific">Gossypium barbadense</name>
    <name type="common">Sea Island cotton</name>
    <name type="synonym">Hibiscus barbadensis</name>
    <dbReference type="NCBI Taxonomy" id="3634"/>
    <lineage>
        <taxon>Eukaryota</taxon>
        <taxon>Viridiplantae</taxon>
        <taxon>Streptophyta</taxon>
        <taxon>Embryophyta</taxon>
        <taxon>Tracheophyta</taxon>
        <taxon>Spermatophyta</taxon>
        <taxon>Magnoliopsida</taxon>
        <taxon>eudicotyledons</taxon>
        <taxon>Gunneridae</taxon>
        <taxon>Pentapetalae</taxon>
        <taxon>rosids</taxon>
        <taxon>malvids</taxon>
        <taxon>Malvales</taxon>
        <taxon>Malvaceae</taxon>
        <taxon>Malvoideae</taxon>
        <taxon>Gossypium</taxon>
    </lineage>
</organism>
<evidence type="ECO:0000256" key="2">
    <source>
        <dbReference type="ARBA" id="ARBA00023015"/>
    </source>
</evidence>
<keyword evidence="2" id="KW-0805">Transcription regulation</keyword>
<dbReference type="GO" id="GO:0046983">
    <property type="term" value="F:protein dimerization activity"/>
    <property type="evidence" value="ECO:0007669"/>
    <property type="project" value="InterPro"/>
</dbReference>
<comment type="subcellular location">
    <subcellularLocation>
        <location evidence="1">Nucleus</location>
    </subcellularLocation>
</comment>
<dbReference type="EMBL" id="CM018216">
    <property type="protein sequence ID" value="KAB2041623.1"/>
    <property type="molecule type" value="Genomic_DNA"/>
</dbReference>
<evidence type="ECO:0000256" key="6">
    <source>
        <dbReference type="SAM" id="MobiDB-lite"/>
    </source>
</evidence>
<evidence type="ECO:0000313" key="9">
    <source>
        <dbReference type="Proteomes" id="UP000327439"/>
    </source>
</evidence>
<dbReference type="GO" id="GO:0000981">
    <property type="term" value="F:DNA-binding transcription factor activity, RNA polymerase II-specific"/>
    <property type="evidence" value="ECO:0007669"/>
    <property type="project" value="TreeGrafter"/>
</dbReference>
<keyword evidence="4" id="KW-0804">Transcription</keyword>
<feature type="region of interest" description="Disordered" evidence="6">
    <location>
        <begin position="363"/>
        <end position="411"/>
    </location>
</feature>
<evidence type="ECO:0000256" key="3">
    <source>
        <dbReference type="ARBA" id="ARBA00023125"/>
    </source>
</evidence>
<dbReference type="Gene3D" id="4.10.280.10">
    <property type="entry name" value="Helix-loop-helix DNA-binding domain"/>
    <property type="match status" value="1"/>
</dbReference>
<keyword evidence="5" id="KW-0539">Nucleus</keyword>
<gene>
    <name evidence="8" type="ORF">ES319_D02G159900v1</name>
</gene>
<evidence type="ECO:0000256" key="1">
    <source>
        <dbReference type="ARBA" id="ARBA00004123"/>
    </source>
</evidence>
<dbReference type="PANTHER" id="PTHR16223:SF171">
    <property type="entry name" value="BASIC HELIX-LOOP-HELIX (BHLH) DNA-BINDING SUPERFAMILY PROTEIN"/>
    <property type="match status" value="1"/>
</dbReference>
<dbReference type="GO" id="GO:0005634">
    <property type="term" value="C:nucleus"/>
    <property type="evidence" value="ECO:0007669"/>
    <property type="project" value="UniProtKB-SubCell"/>
</dbReference>
<protein>
    <recommendedName>
        <fullName evidence="7">BHLH domain-containing protein</fullName>
    </recommendedName>
</protein>
<sequence>MAEECTSTSPTLHNWWDLHHASSLSSWTTNPSSWHHHQYPNSNTRNCDQDDVLSISTSLTNASIHSVLTSVDELSGGGSGTTRQLVEQPTVDPDPSNELINGEHGSDNHLWSHVLSRNVGSNGADIGNNLLEAISSKSNSSAAGIFEPACDYLKKIDGNWEFSNSSVFNNFIKNMNEGFDSSSTDNNQQSSSESERLTKLSNMVSHWSIAPPDPQVNPPQFINPKSSSQDPTSLQPPAAFCGMATVKNPIFLSCYGNGNHHHDVKMETQTLDMEAPSSYFRRAFKAGNNSNGYHIHNSPINSSISTEADNFYGSMSHFPCTSNITYCRLSKPLIDIHASSKPSFISPLNLSDCKKQGLQAANSLQTRTRNGRTQGIANEGKKKRGEETSDSTTMLKKPKLENSASSSVKMHAPKVKLGDRITALQQIVSPFGKTDTASVLLEAIGYINFLQEQVQLLSNPYMKPNSHKDPWGSLDIKEQKGDIKVDLRSRGLCLVPISCTPKVYHENTASDYWSPTYRGCLYR</sequence>
<dbReference type="AlphaFoldDB" id="A0A5J5SDE8"/>
<feature type="domain" description="BHLH" evidence="7">
    <location>
        <begin position="401"/>
        <end position="450"/>
    </location>
</feature>
<keyword evidence="9" id="KW-1185">Reference proteome</keyword>
<dbReference type="InterPro" id="IPR045843">
    <property type="entry name" value="IND-like"/>
</dbReference>
<proteinExistence type="predicted"/>
<feature type="compositionally biased region" description="Polar residues" evidence="6">
    <location>
        <begin position="218"/>
        <end position="234"/>
    </location>
</feature>
<feature type="compositionally biased region" description="Polar residues" evidence="6">
    <location>
        <begin position="363"/>
        <end position="376"/>
    </location>
</feature>
<dbReference type="CDD" id="cd11393">
    <property type="entry name" value="bHLH_AtbHLH_like"/>
    <property type="match status" value="1"/>
</dbReference>
<dbReference type="PROSITE" id="PS50888">
    <property type="entry name" value="BHLH"/>
    <property type="match status" value="1"/>
</dbReference>
<evidence type="ECO:0000256" key="4">
    <source>
        <dbReference type="ARBA" id="ARBA00023163"/>
    </source>
</evidence>
<dbReference type="InterPro" id="IPR045239">
    <property type="entry name" value="bHLH95_bHLH"/>
</dbReference>
<reference evidence="9" key="1">
    <citation type="journal article" date="2020" name="Nat. Genet.">
        <title>Genomic diversifications of five Gossypium allopolyploid species and their impact on cotton improvement.</title>
        <authorList>
            <person name="Chen Z.J."/>
            <person name="Sreedasyam A."/>
            <person name="Ando A."/>
            <person name="Song Q."/>
            <person name="De Santiago L.M."/>
            <person name="Hulse-Kemp A.M."/>
            <person name="Ding M."/>
            <person name="Ye W."/>
            <person name="Kirkbride R.C."/>
            <person name="Jenkins J."/>
            <person name="Plott C."/>
            <person name="Lovell J."/>
            <person name="Lin Y.M."/>
            <person name="Vaughn R."/>
            <person name="Liu B."/>
            <person name="Simpson S."/>
            <person name="Scheffler B.E."/>
            <person name="Wen L."/>
            <person name="Saski C.A."/>
            <person name="Grover C.E."/>
            <person name="Hu G."/>
            <person name="Conover J.L."/>
            <person name="Carlson J.W."/>
            <person name="Shu S."/>
            <person name="Boston L.B."/>
            <person name="Williams M."/>
            <person name="Peterson D.G."/>
            <person name="McGee K."/>
            <person name="Jones D.C."/>
            <person name="Wendel J.F."/>
            <person name="Stelly D.M."/>
            <person name="Grimwood J."/>
            <person name="Schmutz J."/>
        </authorList>
    </citation>
    <scope>NUCLEOTIDE SEQUENCE [LARGE SCALE GENOMIC DNA]</scope>
    <source>
        <strain evidence="9">cv. 3-79</strain>
    </source>
</reference>
<feature type="region of interest" description="Disordered" evidence="6">
    <location>
        <begin position="73"/>
        <end position="105"/>
    </location>
</feature>
<feature type="region of interest" description="Disordered" evidence="6">
    <location>
        <begin position="179"/>
        <end position="198"/>
    </location>
</feature>
<accession>A0A5J5SDE8</accession>
<name>A0A5J5SDE8_GOSBA</name>
<dbReference type="InterPro" id="IPR011598">
    <property type="entry name" value="bHLH_dom"/>
</dbReference>
<feature type="region of interest" description="Disordered" evidence="6">
    <location>
        <begin position="210"/>
        <end position="234"/>
    </location>
</feature>
<evidence type="ECO:0000256" key="5">
    <source>
        <dbReference type="ARBA" id="ARBA00023242"/>
    </source>
</evidence>
<dbReference type="OrthoDB" id="663846at2759"/>